<dbReference type="HOGENOM" id="CLU_068226_6_0_4"/>
<dbReference type="GO" id="GO:0004803">
    <property type="term" value="F:transposase activity"/>
    <property type="evidence" value="ECO:0007669"/>
    <property type="project" value="InterPro"/>
</dbReference>
<evidence type="ECO:0000313" key="3">
    <source>
        <dbReference type="Proteomes" id="UP000008392"/>
    </source>
</evidence>
<dbReference type="eggNOG" id="COG1943">
    <property type="taxonomic scope" value="Bacteria"/>
</dbReference>
<dbReference type="GO" id="GO:0006313">
    <property type="term" value="P:DNA transposition"/>
    <property type="evidence" value="ECO:0007669"/>
    <property type="project" value="InterPro"/>
</dbReference>
<dbReference type="EMBL" id="CP002745">
    <property type="protein sequence ID" value="AEK63403.1"/>
    <property type="molecule type" value="Genomic_DNA"/>
</dbReference>
<dbReference type="PANTHER" id="PTHR36966">
    <property type="entry name" value="REP-ASSOCIATED TYROSINE TRANSPOSASE"/>
    <property type="match status" value="1"/>
</dbReference>
<dbReference type="PANTHER" id="PTHR36966:SF1">
    <property type="entry name" value="REP-ASSOCIATED TYROSINE TRANSPOSASE"/>
    <property type="match status" value="1"/>
</dbReference>
<evidence type="ECO:0000259" key="1">
    <source>
        <dbReference type="SMART" id="SM01321"/>
    </source>
</evidence>
<dbReference type="GO" id="GO:0043565">
    <property type="term" value="F:sequence-specific DNA binding"/>
    <property type="evidence" value="ECO:0007669"/>
    <property type="project" value="TreeGrafter"/>
</dbReference>
<dbReference type="AlphaFoldDB" id="G0ADE1"/>
<reference evidence="2 3" key="4">
    <citation type="journal article" date="2010" name="Environ. Microbiol.">
        <title>The bacterial genus Collimonas: mycophagy, weathering and other adaptive solutions to life in oligotrophic soil environments.</title>
        <authorList>
            <person name="Leveau J.H."/>
            <person name="Uroz S."/>
            <person name="de Boer W."/>
        </authorList>
    </citation>
    <scope>NUCLEOTIDE SEQUENCE [LARGE SCALE GENOMIC DNA]</scope>
    <source>
        <strain evidence="2 3">Ter331</strain>
    </source>
</reference>
<dbReference type="KEGG" id="cfu:CFU_3579"/>
<dbReference type="SMART" id="SM01321">
    <property type="entry name" value="Y1_Tnp"/>
    <property type="match status" value="1"/>
</dbReference>
<dbReference type="Gene3D" id="3.30.70.1290">
    <property type="entry name" value="Transposase IS200-like"/>
    <property type="match status" value="1"/>
</dbReference>
<proteinExistence type="predicted"/>
<dbReference type="SUPFAM" id="SSF143422">
    <property type="entry name" value="Transposase IS200-like"/>
    <property type="match status" value="1"/>
</dbReference>
<feature type="domain" description="Transposase IS200-like" evidence="1">
    <location>
        <begin position="45"/>
        <end position="173"/>
    </location>
</feature>
<evidence type="ECO:0000313" key="2">
    <source>
        <dbReference type="EMBL" id="AEK63403.1"/>
    </source>
</evidence>
<reference evidence="2 3" key="2">
    <citation type="journal article" date="2006" name="J. Microbiol. Methods">
        <title>Genomic flank-sequencing of plasposon insertion sites for rapid identification of functional genes.</title>
        <authorList>
            <person name="Leveau J.H."/>
            <person name="Gerards S."/>
            <person name="Fritsche K."/>
            <person name="Zondag G."/>
            <person name="van Veen J.A."/>
        </authorList>
    </citation>
    <scope>NUCLEOTIDE SEQUENCE [LARGE SCALE GENOMIC DNA]</scope>
    <source>
        <strain evidence="2 3">Ter331</strain>
    </source>
</reference>
<dbReference type="InterPro" id="IPR052715">
    <property type="entry name" value="RAYT_transposase"/>
</dbReference>
<sequence length="215" mass="24799">MGTGAHPTTAGPRILDIGWAGFSAHAAAAIHQSTETMSRYRRSQAAGSTFFFTVVSYRRQPILCDETLRSALRESVAMVRAKRPFKIDAWVLLPDHLHCIRALPAGDADFSTRWGMIKRTVSRACRNVYRRSKWLEPTKSSHRESTIWQRRFWEHQIRDDTDFARHVDYLHMNPVKHGHVQRAVDWPYSTFHRYLRQGLLAADWAGDADFDMGCE</sequence>
<name>G0ADE1_COLFT</name>
<reference evidence="2 3" key="5">
    <citation type="journal article" date="2011" name="ISME J.">
        <title>Dual transcriptional profiling of a bacterial/fungal confrontation: Collimonas fungivorans versus Aspergillus niger.</title>
        <authorList>
            <person name="Mela F."/>
            <person name="Fritsche K."/>
            <person name="de Boer W."/>
            <person name="van Veen J.A."/>
            <person name="de Graaff L.H."/>
            <person name="van den Berg M."/>
            <person name="Leveau J.H."/>
        </authorList>
    </citation>
    <scope>NUCLEOTIDE SEQUENCE [LARGE SCALE GENOMIC DNA]</scope>
    <source>
        <strain evidence="2 3">Ter331</strain>
    </source>
</reference>
<reference evidence="2 3" key="3">
    <citation type="journal article" date="2008" name="FEMS Microbiol. Ecol.">
        <title>Identification and characterization of genes underlying chitinolysis in Collimonas fungivorans Ter331.</title>
        <authorList>
            <person name="Fritsche K."/>
            <person name="de Boer W."/>
            <person name="Gerards S."/>
            <person name="van den Berg M."/>
            <person name="van Veen J.A."/>
            <person name="Leveau J.H."/>
        </authorList>
    </citation>
    <scope>NUCLEOTIDE SEQUENCE [LARGE SCALE GENOMIC DNA]</scope>
    <source>
        <strain evidence="2 3">Ter331</strain>
    </source>
</reference>
<accession>G0ADE1</accession>
<dbReference type="InterPro" id="IPR002686">
    <property type="entry name" value="Transposase_17"/>
</dbReference>
<dbReference type="NCBIfam" id="NF047646">
    <property type="entry name" value="REP_Tyr_transpos"/>
    <property type="match status" value="1"/>
</dbReference>
<reference evidence="3" key="6">
    <citation type="submission" date="2011-05" db="EMBL/GenBank/DDBJ databases">
        <title>Complete sequence of Collimonas fungivorans Ter331.</title>
        <authorList>
            <person name="Leveau J.H."/>
        </authorList>
    </citation>
    <scope>NUCLEOTIDE SEQUENCE [LARGE SCALE GENOMIC DNA]</scope>
    <source>
        <strain evidence="3">Ter331</strain>
    </source>
</reference>
<organism evidence="2 3">
    <name type="scientific">Collimonas fungivorans (strain Ter331)</name>
    <dbReference type="NCBI Taxonomy" id="1005048"/>
    <lineage>
        <taxon>Bacteria</taxon>
        <taxon>Pseudomonadati</taxon>
        <taxon>Pseudomonadota</taxon>
        <taxon>Betaproteobacteria</taxon>
        <taxon>Burkholderiales</taxon>
        <taxon>Oxalobacteraceae</taxon>
        <taxon>Collimonas</taxon>
    </lineage>
</organism>
<gene>
    <name evidence="2" type="ordered locus">CFU_3579</name>
</gene>
<protein>
    <submittedName>
        <fullName evidence="2">Transposase-like protein</fullName>
    </submittedName>
</protein>
<dbReference type="InterPro" id="IPR036515">
    <property type="entry name" value="Transposase_17_sf"/>
</dbReference>
<keyword evidence="3" id="KW-1185">Reference proteome</keyword>
<dbReference type="Proteomes" id="UP000008392">
    <property type="component" value="Chromosome"/>
</dbReference>
<reference evidence="2 3" key="1">
    <citation type="journal article" date="2004" name="Environ. Microbiol.">
        <title>Phylogeny-function analysis of (meta)genomic libraries: screening for expression of ribosomal RNA genes by large-insert library fluorescent in situ hybridization (LIL-FISH).</title>
        <authorList>
            <person name="Leveau J.H."/>
            <person name="Gerards S."/>
            <person name="de Boer W."/>
            <person name="van Veen J.A."/>
        </authorList>
    </citation>
    <scope>NUCLEOTIDE SEQUENCE [LARGE SCALE GENOMIC DNA]</scope>
    <source>
        <strain evidence="2 3">Ter331</strain>
    </source>
</reference>